<feature type="signal peptide" evidence="1">
    <location>
        <begin position="1"/>
        <end position="18"/>
    </location>
</feature>
<dbReference type="RefSeq" id="WP_200278118.1">
    <property type="nucleotide sequence ID" value="NZ_JAENII010000004.1"/>
</dbReference>
<keyword evidence="1" id="KW-0732">Signal</keyword>
<sequence>MKSVITIALLLCVGSLGAAEKLKFVPLFNGKDLTGWTGEGYEVKDGAIVCTPQGKNLMTEAIYANYVLDFEFKLPPGGNNGLGIHYSGTGNPAYTGMEIQVLDDTAEKYKDLKDYQFHGSIYTMVPAKKGHLKPVGEWNLQRVTVNGDEIKVELNGTVITEAKLSELRKKFPKHEGAKRNSGHITFCGHGDAVAYRALKICELSPHANVTGAVEAGFRPLFDGRTLKGFKVPEGGEEHWIPINGILKYDGKNKDLWTEKNYKDFTLAFDWRWTMPGPIKKRPILGADGNPTGEQVDVQELDSGIYVRGSSKSQVNLWNWPVGSGEVYGYRTDGKQSAEVRAGVTPKVKADHPIGDWNRMLISVKGETLNVSLNGKEVIIDAKLPGMNAEGPIGFQHHHAAIDFANVYIRED</sequence>
<evidence type="ECO:0000313" key="3">
    <source>
        <dbReference type="EMBL" id="MBK1826821.1"/>
    </source>
</evidence>
<dbReference type="InterPro" id="IPR010496">
    <property type="entry name" value="AL/BT2_dom"/>
</dbReference>
<evidence type="ECO:0000259" key="2">
    <source>
        <dbReference type="Pfam" id="PF06439"/>
    </source>
</evidence>
<dbReference type="AlphaFoldDB" id="A0A934RDZ1"/>
<name>A0A934RDZ1_9BACT</name>
<protein>
    <submittedName>
        <fullName evidence="3">DUF1080 domain-containing protein</fullName>
    </submittedName>
</protein>
<feature type="domain" description="3-keto-alpha-glucoside-1,2-lyase/3-keto-2-hydroxy-glucal hydratase" evidence="2">
    <location>
        <begin position="216"/>
        <end position="409"/>
    </location>
</feature>
<evidence type="ECO:0000313" key="4">
    <source>
        <dbReference type="Proteomes" id="UP000658278"/>
    </source>
</evidence>
<keyword evidence="4" id="KW-1185">Reference proteome</keyword>
<dbReference type="EMBL" id="JAENII010000004">
    <property type="protein sequence ID" value="MBK1826821.1"/>
    <property type="molecule type" value="Genomic_DNA"/>
</dbReference>
<reference evidence="3" key="1">
    <citation type="submission" date="2021-01" db="EMBL/GenBank/DDBJ databases">
        <title>Modified the classification status of verrucomicrobia.</title>
        <authorList>
            <person name="Feng X."/>
        </authorList>
    </citation>
    <scope>NUCLEOTIDE SEQUENCE</scope>
    <source>
        <strain evidence="3">KCTC 22201</strain>
    </source>
</reference>
<dbReference type="GO" id="GO:0016787">
    <property type="term" value="F:hydrolase activity"/>
    <property type="evidence" value="ECO:0007669"/>
    <property type="project" value="InterPro"/>
</dbReference>
<accession>A0A934RDZ1</accession>
<dbReference type="Pfam" id="PF06439">
    <property type="entry name" value="3keto-disac_hyd"/>
    <property type="match status" value="2"/>
</dbReference>
<dbReference type="Gene3D" id="2.60.120.560">
    <property type="entry name" value="Exo-inulinase, domain 1"/>
    <property type="match status" value="2"/>
</dbReference>
<proteinExistence type="predicted"/>
<feature type="chain" id="PRO_5037682463" evidence="1">
    <location>
        <begin position="19"/>
        <end position="411"/>
    </location>
</feature>
<comment type="caution">
    <text evidence="3">The sequence shown here is derived from an EMBL/GenBank/DDBJ whole genome shotgun (WGS) entry which is preliminary data.</text>
</comment>
<feature type="domain" description="3-keto-alpha-glucoside-1,2-lyase/3-keto-2-hydroxy-glucal hydratase" evidence="2">
    <location>
        <begin position="24"/>
        <end position="200"/>
    </location>
</feature>
<evidence type="ECO:0000256" key="1">
    <source>
        <dbReference type="SAM" id="SignalP"/>
    </source>
</evidence>
<dbReference type="Proteomes" id="UP000658278">
    <property type="component" value="Unassembled WGS sequence"/>
</dbReference>
<gene>
    <name evidence="3" type="ORF">JIN81_07310</name>
</gene>
<organism evidence="3 4">
    <name type="scientific">Haloferula rosea</name>
    <dbReference type="NCBI Taxonomy" id="490093"/>
    <lineage>
        <taxon>Bacteria</taxon>
        <taxon>Pseudomonadati</taxon>
        <taxon>Verrucomicrobiota</taxon>
        <taxon>Verrucomicrobiia</taxon>
        <taxon>Verrucomicrobiales</taxon>
        <taxon>Verrucomicrobiaceae</taxon>
        <taxon>Haloferula</taxon>
    </lineage>
</organism>